<gene>
    <name evidence="2" type="ORF">SAMN05216326_1306</name>
</gene>
<evidence type="ECO:0000256" key="1">
    <source>
        <dbReference type="SAM" id="MobiDB-lite"/>
    </source>
</evidence>
<protein>
    <recommendedName>
        <fullName evidence="4">Aspartate carbamoyltransferase</fullName>
    </recommendedName>
</protein>
<dbReference type="AlphaFoldDB" id="A0A1I0ES66"/>
<evidence type="ECO:0000313" key="2">
    <source>
        <dbReference type="EMBL" id="SET48176.1"/>
    </source>
</evidence>
<accession>A0A1I0ES66</accession>
<dbReference type="OrthoDB" id="5573113at2"/>
<sequence length="169" mass="19240">MLMILSAVSLYAYAVDPDTEKRLDDVAERGMHIMPFDLEETVHVFSKTQHGGVQQVIANDESDTDQIRQIRKHLLEISEAFGQGDFSYPEYIHGADMPGLAVLKAAKPGQIRIEYAELPDGAQINYFSRSPRLIEAIHQWFDAQLSDHARHAKPGHNHEHRHDHDMHPN</sequence>
<keyword evidence="3" id="KW-1185">Reference proteome</keyword>
<name>A0A1I0ES66_9PROT</name>
<dbReference type="EMBL" id="FOIA01000030">
    <property type="protein sequence ID" value="SET48176.1"/>
    <property type="molecule type" value="Genomic_DNA"/>
</dbReference>
<organism evidence="2 3">
    <name type="scientific">Nitrosomonas marina</name>
    <dbReference type="NCBI Taxonomy" id="917"/>
    <lineage>
        <taxon>Bacteria</taxon>
        <taxon>Pseudomonadati</taxon>
        <taxon>Pseudomonadota</taxon>
        <taxon>Betaproteobacteria</taxon>
        <taxon>Nitrosomonadales</taxon>
        <taxon>Nitrosomonadaceae</taxon>
        <taxon>Nitrosomonas</taxon>
    </lineage>
</organism>
<proteinExistence type="predicted"/>
<feature type="compositionally biased region" description="Basic and acidic residues" evidence="1">
    <location>
        <begin position="156"/>
        <end position="169"/>
    </location>
</feature>
<evidence type="ECO:0008006" key="4">
    <source>
        <dbReference type="Google" id="ProtNLM"/>
    </source>
</evidence>
<feature type="region of interest" description="Disordered" evidence="1">
    <location>
        <begin position="149"/>
        <end position="169"/>
    </location>
</feature>
<evidence type="ECO:0000313" key="3">
    <source>
        <dbReference type="Proteomes" id="UP000199345"/>
    </source>
</evidence>
<reference evidence="3" key="1">
    <citation type="submission" date="2016-10" db="EMBL/GenBank/DDBJ databases">
        <authorList>
            <person name="Varghese N."/>
            <person name="Submissions S."/>
        </authorList>
    </citation>
    <scope>NUCLEOTIDE SEQUENCE [LARGE SCALE GENOMIC DNA]</scope>
    <source>
        <strain evidence="3">Nm71</strain>
    </source>
</reference>
<dbReference type="Proteomes" id="UP000199345">
    <property type="component" value="Unassembled WGS sequence"/>
</dbReference>